<dbReference type="Pfam" id="PF01297">
    <property type="entry name" value="ZnuA"/>
    <property type="match status" value="1"/>
</dbReference>
<evidence type="ECO:0000313" key="2">
    <source>
        <dbReference type="EMBL" id="QID16293.1"/>
    </source>
</evidence>
<dbReference type="GO" id="GO:0030001">
    <property type="term" value="P:metal ion transport"/>
    <property type="evidence" value="ECO:0007669"/>
    <property type="project" value="InterPro"/>
</dbReference>
<keyword evidence="1" id="KW-0732">Signal</keyword>
<dbReference type="SUPFAM" id="SSF53807">
    <property type="entry name" value="Helical backbone' metal receptor"/>
    <property type="match status" value="1"/>
</dbReference>
<reference evidence="2 3" key="1">
    <citation type="submission" date="2020-02" db="EMBL/GenBank/DDBJ databases">
        <title>Nitrogenibacter mangrovi gen. nov., sp. nov. isolated from mangrove sediment, a denitrifying betaproteobacterium.</title>
        <authorList>
            <person name="Liao H."/>
            <person name="Tian Y."/>
        </authorList>
    </citation>
    <scope>NUCLEOTIDE SEQUENCE [LARGE SCALE GENOMIC DNA]</scope>
    <source>
        <strain evidence="2 3">M9-3-2</strain>
    </source>
</reference>
<organism evidence="2 3">
    <name type="scientific">Nitrogeniibacter mangrovi</name>
    <dbReference type="NCBI Taxonomy" id="2016596"/>
    <lineage>
        <taxon>Bacteria</taxon>
        <taxon>Pseudomonadati</taxon>
        <taxon>Pseudomonadota</taxon>
        <taxon>Betaproteobacteria</taxon>
        <taxon>Rhodocyclales</taxon>
        <taxon>Zoogloeaceae</taxon>
        <taxon>Nitrogeniibacter</taxon>
    </lineage>
</organism>
<dbReference type="GO" id="GO:0046872">
    <property type="term" value="F:metal ion binding"/>
    <property type="evidence" value="ECO:0007669"/>
    <property type="project" value="InterPro"/>
</dbReference>
<dbReference type="Gene3D" id="3.40.50.1980">
    <property type="entry name" value="Nitrogenase molybdenum iron protein domain"/>
    <property type="match status" value="2"/>
</dbReference>
<dbReference type="PANTHER" id="PTHR42953:SF2">
    <property type="entry name" value="ADHESION PROTEIN"/>
    <property type="match status" value="1"/>
</dbReference>
<accession>A0A6C1AYT6</accession>
<dbReference type="KEGG" id="azq:G3580_00825"/>
<dbReference type="EMBL" id="CP048836">
    <property type="protein sequence ID" value="QID16293.1"/>
    <property type="molecule type" value="Genomic_DNA"/>
</dbReference>
<evidence type="ECO:0000313" key="3">
    <source>
        <dbReference type="Proteomes" id="UP000501991"/>
    </source>
</evidence>
<gene>
    <name evidence="2" type="ORF">G3580_00825</name>
</gene>
<dbReference type="Proteomes" id="UP000501991">
    <property type="component" value="Chromosome"/>
</dbReference>
<sequence length="302" mass="32240">MKRTLLAACAALLTLVAPASHAALRAVACEPEWGALLRELGGDRVAVYVATTALQDPHHIQARPSLIASVRRAGLVVCTGAELEVGWLPILLRQAGNPAVQPGQPGYFEAADAVRMLEVPTRLDRADGDVHPGGNPHIQTDPRNIAAVAGALAARLARVDPANAAFYQARAADFARRWQAAITRWEAAAAPLRGLAVVVHHKAFPYLEDWLGLVEVAQLEPKPGVEPSSGHLAEVLQGLKQHPAKLVLRTPYNDARASEWLAQRAGLVAVMLPNTVGGDDRASDLFGLFDDTIDRLLKAVAQ</sequence>
<dbReference type="RefSeq" id="WP_173763461.1">
    <property type="nucleotide sequence ID" value="NZ_CP048836.1"/>
</dbReference>
<dbReference type="AlphaFoldDB" id="A0A6C1AYT6"/>
<proteinExistence type="predicted"/>
<dbReference type="InterPro" id="IPR050492">
    <property type="entry name" value="Bact_metal-bind_prot9"/>
</dbReference>
<feature type="chain" id="PRO_5025677646" evidence="1">
    <location>
        <begin position="23"/>
        <end position="302"/>
    </location>
</feature>
<keyword evidence="3" id="KW-1185">Reference proteome</keyword>
<dbReference type="CDD" id="cd01145">
    <property type="entry name" value="TroA_c"/>
    <property type="match status" value="1"/>
</dbReference>
<dbReference type="InterPro" id="IPR006127">
    <property type="entry name" value="ZnuA-like"/>
</dbReference>
<evidence type="ECO:0000256" key="1">
    <source>
        <dbReference type="SAM" id="SignalP"/>
    </source>
</evidence>
<protein>
    <submittedName>
        <fullName evidence="2">Zinc ABC transporter solute-binding protein</fullName>
    </submittedName>
</protein>
<name>A0A6C1AYT6_9RHOO</name>
<feature type="signal peptide" evidence="1">
    <location>
        <begin position="1"/>
        <end position="22"/>
    </location>
</feature>
<dbReference type="PANTHER" id="PTHR42953">
    <property type="entry name" value="HIGH-AFFINITY ZINC UPTAKE SYSTEM PROTEIN ZNUA-RELATED"/>
    <property type="match status" value="1"/>
</dbReference>